<evidence type="ECO:0000259" key="8">
    <source>
        <dbReference type="PROSITE" id="PS51284"/>
    </source>
</evidence>
<dbReference type="Proteomes" id="UP000887577">
    <property type="component" value="Unplaced"/>
</dbReference>
<evidence type="ECO:0000256" key="3">
    <source>
        <dbReference type="ARBA" id="ARBA00022618"/>
    </source>
</evidence>
<dbReference type="SUPFAM" id="SSF49785">
    <property type="entry name" value="Galactose-binding domain-like"/>
    <property type="match status" value="1"/>
</dbReference>
<reference evidence="10" key="1">
    <citation type="submission" date="2022-11" db="UniProtKB">
        <authorList>
            <consortium name="WormBaseParasite"/>
        </authorList>
    </citation>
    <scope>IDENTIFICATION</scope>
</reference>
<comment type="similarity">
    <text evidence="1 7">Belongs to the APC10 family.</text>
</comment>
<dbReference type="InterPro" id="IPR008979">
    <property type="entry name" value="Galactose-bd-like_sf"/>
</dbReference>
<dbReference type="CDD" id="cd08366">
    <property type="entry name" value="APC10"/>
    <property type="match status" value="1"/>
</dbReference>
<organism evidence="9 10">
    <name type="scientific">Panagrolaimus superbus</name>
    <dbReference type="NCBI Taxonomy" id="310955"/>
    <lineage>
        <taxon>Eukaryota</taxon>
        <taxon>Metazoa</taxon>
        <taxon>Ecdysozoa</taxon>
        <taxon>Nematoda</taxon>
        <taxon>Chromadorea</taxon>
        <taxon>Rhabditida</taxon>
        <taxon>Tylenchina</taxon>
        <taxon>Panagrolaimomorpha</taxon>
        <taxon>Panagrolaimoidea</taxon>
        <taxon>Panagrolaimidae</taxon>
        <taxon>Panagrolaimus</taxon>
    </lineage>
</organism>
<name>A0A914YHL9_9BILA</name>
<dbReference type="SMART" id="SM01337">
    <property type="entry name" value="APC10"/>
    <property type="match status" value="1"/>
</dbReference>
<dbReference type="GO" id="GO:0051301">
    <property type="term" value="P:cell division"/>
    <property type="evidence" value="ECO:0007669"/>
    <property type="project" value="UniProtKB-KW"/>
</dbReference>
<dbReference type="PROSITE" id="PS51284">
    <property type="entry name" value="DOC"/>
    <property type="match status" value="1"/>
</dbReference>
<keyword evidence="9" id="KW-1185">Reference proteome</keyword>
<evidence type="ECO:0000256" key="7">
    <source>
        <dbReference type="PIRNR" id="PIRNR028841"/>
    </source>
</evidence>
<keyword evidence="4 7" id="KW-0498">Mitosis</keyword>
<dbReference type="GO" id="GO:0005680">
    <property type="term" value="C:anaphase-promoting complex"/>
    <property type="evidence" value="ECO:0007669"/>
    <property type="project" value="InterPro"/>
</dbReference>
<evidence type="ECO:0000256" key="5">
    <source>
        <dbReference type="ARBA" id="ARBA00022786"/>
    </source>
</evidence>
<dbReference type="PIRSF" id="PIRSF028841">
    <property type="entry name" value="APC10_sub"/>
    <property type="match status" value="1"/>
</dbReference>
<evidence type="ECO:0000256" key="1">
    <source>
        <dbReference type="ARBA" id="ARBA00006762"/>
    </source>
</evidence>
<keyword evidence="3 7" id="KW-0132">Cell division</keyword>
<keyword evidence="6 7" id="KW-0131">Cell cycle</keyword>
<evidence type="ECO:0000313" key="10">
    <source>
        <dbReference type="WBParaSite" id="PSU_v2.g18977.t1"/>
    </source>
</evidence>
<dbReference type="GO" id="GO:0070979">
    <property type="term" value="P:protein K11-linked ubiquitination"/>
    <property type="evidence" value="ECO:0007669"/>
    <property type="project" value="TreeGrafter"/>
</dbReference>
<evidence type="ECO:0000256" key="2">
    <source>
        <dbReference type="ARBA" id="ARBA00013927"/>
    </source>
</evidence>
<proteinExistence type="inferred from homology"/>
<sequence>MRNEKSNEASKKWQALISGGEFRDITFEACWTLSSCKAEGYGISQLLNPRIENYWQSDGGQPHRITLEFQKKTEICFVLFYLDFRMDESYTPSKIVIHYGSSILDLGNPIIENFHEPSGWVRVDLRRKRGDTLVPIRTFVIQISILQNHQNGRDTHIRGIRVIGPSATSEIDTVKTILGGSTAELRMAKTMSRFQSRMKDIPEIGGLRLR</sequence>
<dbReference type="Pfam" id="PF03256">
    <property type="entry name" value="ANAPC10"/>
    <property type="match status" value="1"/>
</dbReference>
<dbReference type="PANTHER" id="PTHR12936:SF0">
    <property type="entry name" value="ANAPHASE-PROMOTING COMPLEX SUBUNIT 10"/>
    <property type="match status" value="1"/>
</dbReference>
<comment type="function">
    <text evidence="7">Component of the anaphase promoting complex/cyclosome (APC/C), a cell cycle-regulated E3 ubiquitin-protein ligase complex that controls progression through mitosis and the G1 phase of the cell cycle.</text>
</comment>
<dbReference type="PANTHER" id="PTHR12936">
    <property type="entry name" value="ANAPHASE-PROMOTING COMPLEX 10"/>
    <property type="match status" value="1"/>
</dbReference>
<feature type="domain" description="DOC" evidence="8">
    <location>
        <begin position="1"/>
        <end position="189"/>
    </location>
</feature>
<dbReference type="InterPro" id="IPR004939">
    <property type="entry name" value="APC_su10/DOC_dom"/>
</dbReference>
<evidence type="ECO:0000256" key="4">
    <source>
        <dbReference type="ARBA" id="ARBA00022776"/>
    </source>
</evidence>
<evidence type="ECO:0000313" key="9">
    <source>
        <dbReference type="Proteomes" id="UP000887577"/>
    </source>
</evidence>
<accession>A0A914YHL9</accession>
<protein>
    <recommendedName>
        <fullName evidence="2 7">Anaphase-promoting complex subunit 10</fullName>
    </recommendedName>
</protein>
<dbReference type="WBParaSite" id="PSU_v2.g18977.t1">
    <property type="protein sequence ID" value="PSU_v2.g18977.t1"/>
    <property type="gene ID" value="PSU_v2.g18977"/>
</dbReference>
<dbReference type="InterPro" id="IPR016901">
    <property type="entry name" value="APC10/Doc1"/>
</dbReference>
<keyword evidence="5 7" id="KW-0833">Ubl conjugation pathway</keyword>
<evidence type="ECO:0000256" key="6">
    <source>
        <dbReference type="ARBA" id="ARBA00023306"/>
    </source>
</evidence>
<dbReference type="GO" id="GO:0031145">
    <property type="term" value="P:anaphase-promoting complex-dependent catabolic process"/>
    <property type="evidence" value="ECO:0007669"/>
    <property type="project" value="InterPro"/>
</dbReference>
<dbReference type="AlphaFoldDB" id="A0A914YHL9"/>
<dbReference type="Gene3D" id="2.60.120.260">
    <property type="entry name" value="Galactose-binding domain-like"/>
    <property type="match status" value="1"/>
</dbReference>